<gene>
    <name evidence="1" type="ORF">FPZ54_18540</name>
</gene>
<dbReference type="EMBL" id="CP042239">
    <property type="protein sequence ID" value="QDX27811.1"/>
    <property type="molecule type" value="Genomic_DNA"/>
</dbReference>
<dbReference type="KEGG" id="ssua:FPZ54_18540"/>
<reference evidence="1 2" key="1">
    <citation type="submission" date="2019-07" db="EMBL/GenBank/DDBJ databases">
        <title>Sphingomonas alkalisoli sp. nov., isolated from rhizosphere soil of Suaedae salsa.</title>
        <authorList>
            <person name="Zhang H."/>
            <person name="Xu L."/>
            <person name="Zhang J.-X."/>
            <person name="Sun J.-Q."/>
        </authorList>
    </citation>
    <scope>NUCLEOTIDE SEQUENCE [LARGE SCALE GENOMIC DNA]</scope>
    <source>
        <strain evidence="1 2">XS-10</strain>
    </source>
</reference>
<name>A0A518RK33_9SPHN</name>
<protein>
    <recommendedName>
        <fullName evidence="3">Outer membrane protein assembly factor BamE</fullName>
    </recommendedName>
</protein>
<keyword evidence="2" id="KW-1185">Reference proteome</keyword>
<dbReference type="OrthoDB" id="7595626at2"/>
<dbReference type="AlphaFoldDB" id="A0A518RK33"/>
<accession>A0A518RK33</accession>
<organism evidence="1 2">
    <name type="scientific">Sphingomonas suaedae</name>
    <dbReference type="NCBI Taxonomy" id="2599297"/>
    <lineage>
        <taxon>Bacteria</taxon>
        <taxon>Pseudomonadati</taxon>
        <taxon>Pseudomonadota</taxon>
        <taxon>Alphaproteobacteria</taxon>
        <taxon>Sphingomonadales</taxon>
        <taxon>Sphingomonadaceae</taxon>
        <taxon>Sphingomonas</taxon>
    </lineage>
</organism>
<evidence type="ECO:0008006" key="3">
    <source>
        <dbReference type="Google" id="ProtNLM"/>
    </source>
</evidence>
<sequence length="127" mass="14370">MPYSSRRSRILGCAALFACAAAALLLFFGWFAGGPYTSSLPRPFNAAAWKTGEGEARCGMIADLQHRIGVVGKTRTELYEMLGRPDDEDSRDPTLDHWHLCPSFMDIYILEVRWKNDRVETAWVRDT</sequence>
<dbReference type="RefSeq" id="WP_145849285.1">
    <property type="nucleotide sequence ID" value="NZ_CP042239.1"/>
</dbReference>
<proteinExistence type="predicted"/>
<evidence type="ECO:0000313" key="2">
    <source>
        <dbReference type="Proteomes" id="UP000318055"/>
    </source>
</evidence>
<dbReference type="Proteomes" id="UP000318055">
    <property type="component" value="Chromosome"/>
</dbReference>
<evidence type="ECO:0000313" key="1">
    <source>
        <dbReference type="EMBL" id="QDX27811.1"/>
    </source>
</evidence>